<dbReference type="InterPro" id="IPR050241">
    <property type="entry name" value="NAD-cap_RNA_hydrolase_NudC"/>
</dbReference>
<evidence type="ECO:0000256" key="7">
    <source>
        <dbReference type="ARBA" id="ARBA00022842"/>
    </source>
</evidence>
<feature type="domain" description="Nudix hydrolase" evidence="10">
    <location>
        <begin position="131"/>
        <end position="263"/>
    </location>
</feature>
<evidence type="ECO:0000313" key="12">
    <source>
        <dbReference type="Proteomes" id="UP000655589"/>
    </source>
</evidence>
<dbReference type="InterPro" id="IPR015797">
    <property type="entry name" value="NUDIX_hydrolase-like_dom_sf"/>
</dbReference>
<evidence type="ECO:0000256" key="4">
    <source>
        <dbReference type="ARBA" id="ARBA00012381"/>
    </source>
</evidence>
<comment type="caution">
    <text evidence="11">The sequence shown here is derived from an EMBL/GenBank/DDBJ whole genome shotgun (WGS) entry which is preliminary data.</text>
</comment>
<dbReference type="GO" id="GO:0006742">
    <property type="term" value="P:NADP+ catabolic process"/>
    <property type="evidence" value="ECO:0007669"/>
    <property type="project" value="TreeGrafter"/>
</dbReference>
<accession>A0A8H9L116</accession>
<dbReference type="EMBL" id="BMPT01000002">
    <property type="protein sequence ID" value="GGM13861.1"/>
    <property type="molecule type" value="Genomic_DNA"/>
</dbReference>
<dbReference type="NCBIfam" id="NF001299">
    <property type="entry name" value="PRK00241.1"/>
    <property type="match status" value="1"/>
</dbReference>
<reference evidence="11" key="2">
    <citation type="submission" date="2020-09" db="EMBL/GenBank/DDBJ databases">
        <authorList>
            <person name="Sun Q."/>
            <person name="Ohkuma M."/>
        </authorList>
    </citation>
    <scope>NUCLEOTIDE SEQUENCE</scope>
    <source>
        <strain evidence="11">JCM 3051</strain>
    </source>
</reference>
<evidence type="ECO:0000256" key="8">
    <source>
        <dbReference type="ARBA" id="ARBA00023027"/>
    </source>
</evidence>
<comment type="catalytic activity">
    <reaction evidence="9">
        <text>a 5'-end NAD(+)-phospho-ribonucleoside in mRNA + H2O = a 5'-end phospho-adenosine-phospho-ribonucleoside in mRNA + beta-nicotinamide D-ribonucleotide + 2 H(+)</text>
        <dbReference type="Rhea" id="RHEA:60876"/>
        <dbReference type="Rhea" id="RHEA-COMP:15698"/>
        <dbReference type="Rhea" id="RHEA-COMP:15719"/>
        <dbReference type="ChEBI" id="CHEBI:14649"/>
        <dbReference type="ChEBI" id="CHEBI:15377"/>
        <dbReference type="ChEBI" id="CHEBI:15378"/>
        <dbReference type="ChEBI" id="CHEBI:144029"/>
        <dbReference type="ChEBI" id="CHEBI:144051"/>
    </reaction>
    <physiologicalReaction direction="left-to-right" evidence="9">
        <dbReference type="Rhea" id="RHEA:60877"/>
    </physiologicalReaction>
</comment>
<dbReference type="GO" id="GO:0005829">
    <property type="term" value="C:cytosol"/>
    <property type="evidence" value="ECO:0007669"/>
    <property type="project" value="TreeGrafter"/>
</dbReference>
<sequence length="272" mass="28726">MDDLLKDPATRLLLLDGDTVATAGSRVALLAPDDVAHLAVRTRLFLGEADGVAYLAAVLDGSGSAAGPDLGWTGLRTLDVPDLDQGLAVEAIALAQWHASHTHCPRCGTPTEVAQAGWVRVCPADGTHHFPRTDPAVIMAITDADDRLLLARGPQWATDRRSVLAGFVEPGESHEQAVVRETAEEVGVVVDPATVEYRGSQPWPLPASLMVGFRARATTTSLVRQEDEIAEADWFTRAELGAAIAEGRLSPPGRASIARALIEEWLGGPAGA</sequence>
<evidence type="ECO:0000256" key="3">
    <source>
        <dbReference type="ARBA" id="ARBA00009595"/>
    </source>
</evidence>
<comment type="cofactor">
    <cofactor evidence="1">
        <name>Mg(2+)</name>
        <dbReference type="ChEBI" id="CHEBI:18420"/>
    </cofactor>
</comment>
<dbReference type="Gene3D" id="3.90.79.20">
    <property type="match status" value="1"/>
</dbReference>
<dbReference type="InterPro" id="IPR015376">
    <property type="entry name" value="Znr_NADH_PPase"/>
</dbReference>
<dbReference type="InterPro" id="IPR020084">
    <property type="entry name" value="NUDIX_hydrolase_CS"/>
</dbReference>
<evidence type="ECO:0000256" key="2">
    <source>
        <dbReference type="ARBA" id="ARBA00001947"/>
    </source>
</evidence>
<dbReference type="SUPFAM" id="SSF55811">
    <property type="entry name" value="Nudix"/>
    <property type="match status" value="1"/>
</dbReference>
<keyword evidence="5" id="KW-0479">Metal-binding</keyword>
<proteinExistence type="inferred from homology"/>
<dbReference type="GO" id="GO:0019677">
    <property type="term" value="P:NAD+ catabolic process"/>
    <property type="evidence" value="ECO:0007669"/>
    <property type="project" value="TreeGrafter"/>
</dbReference>
<dbReference type="EC" id="3.6.1.22" evidence="4"/>
<comment type="similarity">
    <text evidence="3">Belongs to the Nudix hydrolase family. NudC subfamily.</text>
</comment>
<keyword evidence="12" id="KW-1185">Reference proteome</keyword>
<dbReference type="InterPro" id="IPR049734">
    <property type="entry name" value="NudC-like_C"/>
</dbReference>
<organism evidence="11 12">
    <name type="scientific">Promicromonospora citrea</name>
    <dbReference type="NCBI Taxonomy" id="43677"/>
    <lineage>
        <taxon>Bacteria</taxon>
        <taxon>Bacillati</taxon>
        <taxon>Actinomycetota</taxon>
        <taxon>Actinomycetes</taxon>
        <taxon>Micrococcales</taxon>
        <taxon>Promicromonosporaceae</taxon>
        <taxon>Promicromonospora</taxon>
    </lineage>
</organism>
<dbReference type="PROSITE" id="PS51462">
    <property type="entry name" value="NUDIX"/>
    <property type="match status" value="1"/>
</dbReference>
<evidence type="ECO:0000313" key="11">
    <source>
        <dbReference type="EMBL" id="GGM13861.1"/>
    </source>
</evidence>
<evidence type="ECO:0000256" key="5">
    <source>
        <dbReference type="ARBA" id="ARBA00022723"/>
    </source>
</evidence>
<evidence type="ECO:0000256" key="1">
    <source>
        <dbReference type="ARBA" id="ARBA00001946"/>
    </source>
</evidence>
<protein>
    <recommendedName>
        <fullName evidence="4">NAD(+) diphosphatase</fullName>
        <ecNumber evidence="4">3.6.1.22</ecNumber>
    </recommendedName>
</protein>
<dbReference type="PROSITE" id="PS00893">
    <property type="entry name" value="NUDIX_BOX"/>
    <property type="match status" value="1"/>
</dbReference>
<gene>
    <name evidence="11" type="ORF">GCM10010102_06860</name>
</gene>
<dbReference type="Pfam" id="PF09297">
    <property type="entry name" value="Zn_ribbon_NUD"/>
    <property type="match status" value="1"/>
</dbReference>
<keyword evidence="6 11" id="KW-0378">Hydrolase</keyword>
<dbReference type="CDD" id="cd03429">
    <property type="entry name" value="NUDIX_NADH_pyrophosphatase_Nudt13"/>
    <property type="match status" value="1"/>
</dbReference>
<dbReference type="GO" id="GO:0035529">
    <property type="term" value="F:NADH pyrophosphatase activity"/>
    <property type="evidence" value="ECO:0007669"/>
    <property type="project" value="TreeGrafter"/>
</dbReference>
<comment type="cofactor">
    <cofactor evidence="2">
        <name>Zn(2+)</name>
        <dbReference type="ChEBI" id="CHEBI:29105"/>
    </cofactor>
</comment>
<dbReference type="PANTHER" id="PTHR42904">
    <property type="entry name" value="NUDIX HYDROLASE, NUDC SUBFAMILY"/>
    <property type="match status" value="1"/>
</dbReference>
<evidence type="ECO:0000259" key="10">
    <source>
        <dbReference type="PROSITE" id="PS51462"/>
    </source>
</evidence>
<keyword evidence="7" id="KW-0460">Magnesium</keyword>
<dbReference type="PANTHER" id="PTHR42904:SF6">
    <property type="entry name" value="NAD-CAPPED RNA HYDROLASE NUDT12"/>
    <property type="match status" value="1"/>
</dbReference>
<dbReference type="Proteomes" id="UP000655589">
    <property type="component" value="Unassembled WGS sequence"/>
</dbReference>
<dbReference type="InterPro" id="IPR000086">
    <property type="entry name" value="NUDIX_hydrolase_dom"/>
</dbReference>
<dbReference type="Pfam" id="PF00293">
    <property type="entry name" value="NUDIX"/>
    <property type="match status" value="1"/>
</dbReference>
<name>A0A8H9L116_9MICO</name>
<dbReference type="AlphaFoldDB" id="A0A8H9L116"/>
<evidence type="ECO:0000256" key="9">
    <source>
        <dbReference type="ARBA" id="ARBA00023679"/>
    </source>
</evidence>
<dbReference type="Gene3D" id="3.90.79.10">
    <property type="entry name" value="Nucleoside Triphosphate Pyrophosphohydrolase"/>
    <property type="match status" value="1"/>
</dbReference>
<evidence type="ECO:0000256" key="6">
    <source>
        <dbReference type="ARBA" id="ARBA00022801"/>
    </source>
</evidence>
<keyword evidence="8" id="KW-0520">NAD</keyword>
<reference evidence="11" key="1">
    <citation type="journal article" date="2014" name="Int. J. Syst. Evol. Microbiol.">
        <title>Complete genome sequence of Corynebacterium casei LMG S-19264T (=DSM 44701T), isolated from a smear-ripened cheese.</title>
        <authorList>
            <consortium name="US DOE Joint Genome Institute (JGI-PGF)"/>
            <person name="Walter F."/>
            <person name="Albersmeier A."/>
            <person name="Kalinowski J."/>
            <person name="Ruckert C."/>
        </authorList>
    </citation>
    <scope>NUCLEOTIDE SEQUENCE</scope>
    <source>
        <strain evidence="11">JCM 3051</strain>
    </source>
</reference>
<dbReference type="GO" id="GO:0046872">
    <property type="term" value="F:metal ion binding"/>
    <property type="evidence" value="ECO:0007669"/>
    <property type="project" value="UniProtKB-KW"/>
</dbReference>